<dbReference type="GO" id="GO:0006284">
    <property type="term" value="P:base-excision repair"/>
    <property type="evidence" value="ECO:0007669"/>
    <property type="project" value="InterPro"/>
</dbReference>
<dbReference type="GO" id="GO:0051539">
    <property type="term" value="F:4 iron, 4 sulfur cluster binding"/>
    <property type="evidence" value="ECO:0007669"/>
    <property type="project" value="UniProtKB-KW"/>
</dbReference>
<dbReference type="InterPro" id="IPR004036">
    <property type="entry name" value="Endonuclease-III-like_CS2"/>
</dbReference>
<evidence type="ECO:0000256" key="9">
    <source>
        <dbReference type="ARBA" id="ARBA00022763"/>
    </source>
</evidence>
<evidence type="ECO:0000256" key="1">
    <source>
        <dbReference type="ARBA" id="ARBA00000843"/>
    </source>
</evidence>
<evidence type="ECO:0000256" key="7">
    <source>
        <dbReference type="ARBA" id="ARBA00022485"/>
    </source>
</evidence>
<dbReference type="PANTHER" id="PTHR42944">
    <property type="entry name" value="ADENINE DNA GLYCOSYLASE"/>
    <property type="match status" value="1"/>
</dbReference>
<dbReference type="GO" id="GO:0006298">
    <property type="term" value="P:mismatch repair"/>
    <property type="evidence" value="ECO:0007669"/>
    <property type="project" value="TreeGrafter"/>
</dbReference>
<dbReference type="Pfam" id="PF00633">
    <property type="entry name" value="HHH"/>
    <property type="match status" value="1"/>
</dbReference>
<dbReference type="PANTHER" id="PTHR42944:SF1">
    <property type="entry name" value="ADENINE DNA GLYCOSYLASE"/>
    <property type="match status" value="1"/>
</dbReference>
<dbReference type="GO" id="GO:0046872">
    <property type="term" value="F:metal ion binding"/>
    <property type="evidence" value="ECO:0007669"/>
    <property type="project" value="UniProtKB-KW"/>
</dbReference>
<comment type="catalytic activity">
    <reaction evidence="1">
        <text>Hydrolyzes free adenine bases from 7,8-dihydro-8-oxoguanine:adenine mismatched double-stranded DNA, leaving an apurinic site.</text>
        <dbReference type="EC" id="3.2.2.31"/>
    </reaction>
</comment>
<dbReference type="InterPro" id="IPR023170">
    <property type="entry name" value="HhH_base_excis_C"/>
</dbReference>
<evidence type="ECO:0000256" key="6">
    <source>
        <dbReference type="ARBA" id="ARBA00022023"/>
    </source>
</evidence>
<evidence type="ECO:0000256" key="5">
    <source>
        <dbReference type="ARBA" id="ARBA00012045"/>
    </source>
</evidence>
<dbReference type="EMBL" id="CADCWE010000206">
    <property type="protein sequence ID" value="CAA9554212.1"/>
    <property type="molecule type" value="Genomic_DNA"/>
</dbReference>
<dbReference type="PROSITE" id="PS01155">
    <property type="entry name" value="ENDONUCLEASE_III_2"/>
    <property type="match status" value="1"/>
</dbReference>
<evidence type="ECO:0000256" key="10">
    <source>
        <dbReference type="ARBA" id="ARBA00022801"/>
    </source>
</evidence>
<keyword evidence="8" id="KW-0479">Metal-binding</keyword>
<evidence type="ECO:0000313" key="16">
    <source>
        <dbReference type="EMBL" id="CAA9554212.1"/>
    </source>
</evidence>
<name>A0A6J4UNR3_9BACT</name>
<dbReference type="GO" id="GO:0035485">
    <property type="term" value="F:adenine/guanine mispair binding"/>
    <property type="evidence" value="ECO:0007669"/>
    <property type="project" value="TreeGrafter"/>
</dbReference>
<feature type="domain" description="HhH-GPD" evidence="15">
    <location>
        <begin position="57"/>
        <end position="208"/>
    </location>
</feature>
<dbReference type="SMART" id="SM00525">
    <property type="entry name" value="FES"/>
    <property type="match status" value="1"/>
</dbReference>
<keyword evidence="7" id="KW-0004">4Fe-4S</keyword>
<organism evidence="16">
    <name type="scientific">uncultured Thermomicrobiales bacterium</name>
    <dbReference type="NCBI Taxonomy" id="1645740"/>
    <lineage>
        <taxon>Bacteria</taxon>
        <taxon>Pseudomonadati</taxon>
        <taxon>Thermomicrobiota</taxon>
        <taxon>Thermomicrobia</taxon>
        <taxon>Thermomicrobiales</taxon>
        <taxon>environmental samples</taxon>
    </lineage>
</organism>
<keyword evidence="11" id="KW-0408">Iron</keyword>
<proteinExistence type="inferred from homology"/>
<keyword evidence="12" id="KW-0411">Iron-sulfur</keyword>
<dbReference type="InterPro" id="IPR000445">
    <property type="entry name" value="HhH_motif"/>
</dbReference>
<evidence type="ECO:0000256" key="14">
    <source>
        <dbReference type="ARBA" id="ARBA00023295"/>
    </source>
</evidence>
<dbReference type="Gene3D" id="1.10.1670.10">
    <property type="entry name" value="Helix-hairpin-Helix base-excision DNA repair enzymes (C-terminal)"/>
    <property type="match status" value="1"/>
</dbReference>
<dbReference type="EC" id="3.2.2.31" evidence="5"/>
<dbReference type="Pfam" id="PF00730">
    <property type="entry name" value="HhH-GPD"/>
    <property type="match status" value="1"/>
</dbReference>
<evidence type="ECO:0000256" key="4">
    <source>
        <dbReference type="ARBA" id="ARBA00008343"/>
    </source>
</evidence>
<reference evidence="16" key="1">
    <citation type="submission" date="2020-02" db="EMBL/GenBank/DDBJ databases">
        <authorList>
            <person name="Meier V. D."/>
        </authorList>
    </citation>
    <scope>NUCLEOTIDE SEQUENCE</scope>
    <source>
        <strain evidence="16">AVDCRST_MAG73</strain>
    </source>
</reference>
<evidence type="ECO:0000256" key="3">
    <source>
        <dbReference type="ARBA" id="ARBA00002933"/>
    </source>
</evidence>
<protein>
    <recommendedName>
        <fullName evidence="6">Adenine DNA glycosylase</fullName>
        <ecNumber evidence="5">3.2.2.31</ecNumber>
    </recommendedName>
</protein>
<dbReference type="InterPro" id="IPR044298">
    <property type="entry name" value="MIG/MutY"/>
</dbReference>
<dbReference type="PROSITE" id="PS00764">
    <property type="entry name" value="ENDONUCLEASE_III_1"/>
    <property type="match status" value="1"/>
</dbReference>
<dbReference type="GO" id="GO:0034039">
    <property type="term" value="F:8-oxo-7,8-dihydroguanine DNA N-glycosylase activity"/>
    <property type="evidence" value="ECO:0007669"/>
    <property type="project" value="TreeGrafter"/>
</dbReference>
<dbReference type="GO" id="GO:0032357">
    <property type="term" value="F:oxidized purine DNA binding"/>
    <property type="evidence" value="ECO:0007669"/>
    <property type="project" value="TreeGrafter"/>
</dbReference>
<comment type="function">
    <text evidence="3">Adenine glycosylase active on G-A mispairs. MutY also corrects error-prone DNA synthesis past GO lesions which are due to the oxidatively damaged form of guanine: 7,8-dihydro-8-oxoguanine (8-oxo-dGTP).</text>
</comment>
<dbReference type="InterPro" id="IPR011257">
    <property type="entry name" value="DNA_glycosylase"/>
</dbReference>
<dbReference type="SUPFAM" id="SSF48150">
    <property type="entry name" value="DNA-glycosylase"/>
    <property type="match status" value="1"/>
</dbReference>
<evidence type="ECO:0000256" key="13">
    <source>
        <dbReference type="ARBA" id="ARBA00023204"/>
    </source>
</evidence>
<dbReference type="Gene3D" id="1.10.340.30">
    <property type="entry name" value="Hypothetical protein, domain 2"/>
    <property type="match status" value="1"/>
</dbReference>
<comment type="similarity">
    <text evidence="4">Belongs to the Nth/MutY family.</text>
</comment>
<dbReference type="InterPro" id="IPR003651">
    <property type="entry name" value="Endonuclease3_FeS-loop_motif"/>
</dbReference>
<dbReference type="InterPro" id="IPR004035">
    <property type="entry name" value="Endouclease-III_FeS-bd_BS"/>
</dbReference>
<dbReference type="Pfam" id="PF10576">
    <property type="entry name" value="EndIII_4Fe-2S"/>
    <property type="match status" value="1"/>
</dbReference>
<keyword evidence="13" id="KW-0234">DNA repair</keyword>
<dbReference type="CDD" id="cd00056">
    <property type="entry name" value="ENDO3c"/>
    <property type="match status" value="1"/>
</dbReference>
<comment type="cofactor">
    <cofactor evidence="2">
        <name>[4Fe-4S] cluster</name>
        <dbReference type="ChEBI" id="CHEBI:49883"/>
    </cofactor>
</comment>
<keyword evidence="14 16" id="KW-0326">Glycosidase</keyword>
<keyword evidence="9" id="KW-0227">DNA damage</keyword>
<dbReference type="GO" id="GO:0000701">
    <property type="term" value="F:purine-specific mismatch base pair DNA N-glycosylase activity"/>
    <property type="evidence" value="ECO:0007669"/>
    <property type="project" value="UniProtKB-EC"/>
</dbReference>
<sequence length="336" mass="36933">MPRNASTTKSDPVLPHPDFSRLSAIQDALLAWFGECGRNLPWRHTRDPWAILVSEVMLQQIQVARAIPFYEAFLDRFPTIQSLADAPLADAIRVWGDLGRYRRIVHLHRTARIIVEVHGGLVPDDEAVLRSLPGIGPYTAGAVACFAYGHDTGFIDTNMRRVLHRVFLGADVPAPMVRDRELQTLAIAAVPSGRGWAWNQGLMDLGARVCTARKPACDQCPLGPHCTARPTIQGALDAAPRKSAGATPAYDSTNRYFRGRILAELRAIPPVPPENGITMPDLGQRVRPGFEPTDLPWLQEIVSGLAKDGLAAVAEDRPRYDAVDTDRPSTLRIKLP</sequence>
<evidence type="ECO:0000256" key="11">
    <source>
        <dbReference type="ARBA" id="ARBA00023004"/>
    </source>
</evidence>
<evidence type="ECO:0000256" key="8">
    <source>
        <dbReference type="ARBA" id="ARBA00022723"/>
    </source>
</evidence>
<gene>
    <name evidence="16" type="ORF">AVDCRST_MAG73-3151</name>
</gene>
<dbReference type="SMART" id="SM00478">
    <property type="entry name" value="ENDO3c"/>
    <property type="match status" value="1"/>
</dbReference>
<accession>A0A6J4UNR3</accession>
<evidence type="ECO:0000256" key="2">
    <source>
        <dbReference type="ARBA" id="ARBA00001966"/>
    </source>
</evidence>
<evidence type="ECO:0000259" key="15">
    <source>
        <dbReference type="SMART" id="SM00478"/>
    </source>
</evidence>
<dbReference type="AlphaFoldDB" id="A0A6J4UNR3"/>
<keyword evidence="10 16" id="KW-0378">Hydrolase</keyword>
<evidence type="ECO:0000256" key="12">
    <source>
        <dbReference type="ARBA" id="ARBA00023014"/>
    </source>
</evidence>
<dbReference type="InterPro" id="IPR003265">
    <property type="entry name" value="HhH-GPD_domain"/>
</dbReference>